<evidence type="ECO:0000313" key="3">
    <source>
        <dbReference type="Proteomes" id="UP000218231"/>
    </source>
</evidence>
<evidence type="ECO:0000313" key="2">
    <source>
        <dbReference type="EMBL" id="PAV92470.1"/>
    </source>
</evidence>
<sequence>MPWLLRFLGQCTPVRARTNAEALARLLSQTYTGYEPLLEDAPKARAMINNNGCLYAYTTDAGFKGAQADITLRRELGVAQEVLDPRALESLEPMMTGKTVGGVLFPESCHLQNVQGFIQALAEPLINDGSVIKTKVSKLQSRDDGIFIECSDGQQWLADRVVLAAGAWSAQLTAQLGERIPLGTERGYHIEFDLDEPLFTRPTCPVENGFYLSPLSGGRLRAAGTVELAALRDPLNPARIRYIEERVRKIVDTDKPVARTWLGFRPTMPDCVPVIGPSRKDPRVIHAFGHQHLGITLAGITGQLVSACVRGQAPDWLNAYSAARYRRLFN</sequence>
<proteinExistence type="predicted"/>
<comment type="caution">
    <text evidence="2">The sequence shown here is derived from an EMBL/GenBank/DDBJ whole genome shotgun (WGS) entry which is preliminary data.</text>
</comment>
<name>A0A2A2M216_9BILA</name>
<feature type="domain" description="FAD dependent oxidoreductase" evidence="1">
    <location>
        <begin position="9"/>
        <end position="306"/>
    </location>
</feature>
<gene>
    <name evidence="2" type="ORF">WR25_27340</name>
</gene>
<reference evidence="2 3" key="1">
    <citation type="journal article" date="2017" name="Curr. Biol.">
        <title>Genome architecture and evolution of a unichromosomal asexual nematode.</title>
        <authorList>
            <person name="Fradin H."/>
            <person name="Zegar C."/>
            <person name="Gutwein M."/>
            <person name="Lucas J."/>
            <person name="Kovtun M."/>
            <person name="Corcoran D."/>
            <person name="Baugh L.R."/>
            <person name="Kiontke K."/>
            <person name="Gunsalus K."/>
            <person name="Fitch D.H."/>
            <person name="Piano F."/>
        </authorList>
    </citation>
    <scope>NUCLEOTIDE SEQUENCE [LARGE SCALE GENOMIC DNA]</scope>
    <source>
        <strain evidence="2">PF1309</strain>
    </source>
</reference>
<dbReference type="InterPro" id="IPR036188">
    <property type="entry name" value="FAD/NAD-bd_sf"/>
</dbReference>
<dbReference type="SUPFAM" id="SSF54373">
    <property type="entry name" value="FAD-linked reductases, C-terminal domain"/>
    <property type="match status" value="1"/>
</dbReference>
<dbReference type="SUPFAM" id="SSF51905">
    <property type="entry name" value="FAD/NAD(P)-binding domain"/>
    <property type="match status" value="1"/>
</dbReference>
<dbReference type="InterPro" id="IPR006076">
    <property type="entry name" value="FAD-dep_OxRdtase"/>
</dbReference>
<keyword evidence="3" id="KW-1185">Reference proteome</keyword>
<protein>
    <recommendedName>
        <fullName evidence="1">FAD dependent oxidoreductase domain-containing protein</fullName>
    </recommendedName>
</protein>
<dbReference type="Gene3D" id="3.50.50.60">
    <property type="entry name" value="FAD/NAD(P)-binding domain"/>
    <property type="match status" value="1"/>
</dbReference>
<dbReference type="GO" id="GO:0005737">
    <property type="term" value="C:cytoplasm"/>
    <property type="evidence" value="ECO:0007669"/>
    <property type="project" value="TreeGrafter"/>
</dbReference>
<dbReference type="Pfam" id="PF01266">
    <property type="entry name" value="DAO"/>
    <property type="match status" value="1"/>
</dbReference>
<evidence type="ECO:0000259" key="1">
    <source>
        <dbReference type="Pfam" id="PF01266"/>
    </source>
</evidence>
<dbReference type="Gene3D" id="3.30.9.10">
    <property type="entry name" value="D-Amino Acid Oxidase, subunit A, domain 2"/>
    <property type="match status" value="1"/>
</dbReference>
<dbReference type="STRING" id="2018661.A0A2A2M216"/>
<dbReference type="Proteomes" id="UP000218231">
    <property type="component" value="Unassembled WGS sequence"/>
</dbReference>
<dbReference type="OrthoDB" id="424974at2759"/>
<dbReference type="PANTHER" id="PTHR13847">
    <property type="entry name" value="SARCOSINE DEHYDROGENASE-RELATED"/>
    <property type="match status" value="1"/>
</dbReference>
<accession>A0A2A2M216</accession>
<organism evidence="2 3">
    <name type="scientific">Diploscapter pachys</name>
    <dbReference type="NCBI Taxonomy" id="2018661"/>
    <lineage>
        <taxon>Eukaryota</taxon>
        <taxon>Metazoa</taxon>
        <taxon>Ecdysozoa</taxon>
        <taxon>Nematoda</taxon>
        <taxon>Chromadorea</taxon>
        <taxon>Rhabditida</taxon>
        <taxon>Rhabditina</taxon>
        <taxon>Rhabditomorpha</taxon>
        <taxon>Rhabditoidea</taxon>
        <taxon>Rhabditidae</taxon>
        <taxon>Diploscapter</taxon>
    </lineage>
</organism>
<dbReference type="AlphaFoldDB" id="A0A2A2M216"/>
<dbReference type="EMBL" id="LIAE01006185">
    <property type="protein sequence ID" value="PAV92470.1"/>
    <property type="molecule type" value="Genomic_DNA"/>
</dbReference>